<name>A0AAV7U9T6_PLEWA</name>
<feature type="compositionally biased region" description="Polar residues" evidence="1">
    <location>
        <begin position="90"/>
        <end position="99"/>
    </location>
</feature>
<organism evidence="2 3">
    <name type="scientific">Pleurodeles waltl</name>
    <name type="common">Iberian ribbed newt</name>
    <dbReference type="NCBI Taxonomy" id="8319"/>
    <lineage>
        <taxon>Eukaryota</taxon>
        <taxon>Metazoa</taxon>
        <taxon>Chordata</taxon>
        <taxon>Craniata</taxon>
        <taxon>Vertebrata</taxon>
        <taxon>Euteleostomi</taxon>
        <taxon>Amphibia</taxon>
        <taxon>Batrachia</taxon>
        <taxon>Caudata</taxon>
        <taxon>Salamandroidea</taxon>
        <taxon>Salamandridae</taxon>
        <taxon>Pleurodelinae</taxon>
        <taxon>Pleurodeles</taxon>
    </lineage>
</organism>
<dbReference type="EMBL" id="JANPWB010000005">
    <property type="protein sequence ID" value="KAJ1185688.1"/>
    <property type="molecule type" value="Genomic_DNA"/>
</dbReference>
<evidence type="ECO:0000313" key="3">
    <source>
        <dbReference type="Proteomes" id="UP001066276"/>
    </source>
</evidence>
<comment type="caution">
    <text evidence="2">The sequence shown here is derived from an EMBL/GenBank/DDBJ whole genome shotgun (WGS) entry which is preliminary data.</text>
</comment>
<gene>
    <name evidence="2" type="ORF">NDU88_002478</name>
</gene>
<protein>
    <submittedName>
        <fullName evidence="2">Uncharacterized protein</fullName>
    </submittedName>
</protein>
<feature type="region of interest" description="Disordered" evidence="1">
    <location>
        <begin position="37"/>
        <end position="99"/>
    </location>
</feature>
<accession>A0AAV7U9T6</accession>
<reference evidence="2" key="1">
    <citation type="journal article" date="2022" name="bioRxiv">
        <title>Sequencing and chromosome-scale assembly of the giantPleurodeles waltlgenome.</title>
        <authorList>
            <person name="Brown T."/>
            <person name="Elewa A."/>
            <person name="Iarovenko S."/>
            <person name="Subramanian E."/>
            <person name="Araus A.J."/>
            <person name="Petzold A."/>
            <person name="Susuki M."/>
            <person name="Suzuki K.-i.T."/>
            <person name="Hayashi T."/>
            <person name="Toyoda A."/>
            <person name="Oliveira C."/>
            <person name="Osipova E."/>
            <person name="Leigh N.D."/>
            <person name="Simon A."/>
            <person name="Yun M.H."/>
        </authorList>
    </citation>
    <scope>NUCLEOTIDE SEQUENCE</scope>
    <source>
        <strain evidence="2">20211129_DDA</strain>
        <tissue evidence="2">Liver</tissue>
    </source>
</reference>
<keyword evidence="3" id="KW-1185">Reference proteome</keyword>
<feature type="compositionally biased region" description="Acidic residues" evidence="1">
    <location>
        <begin position="75"/>
        <end position="87"/>
    </location>
</feature>
<evidence type="ECO:0000256" key="1">
    <source>
        <dbReference type="SAM" id="MobiDB-lite"/>
    </source>
</evidence>
<sequence length="99" mass="11058">MAVTSAAVHTVTTGVHRHWILEPIGLNDNQCDVVRRSSTADRNSAQRQRNYLISTCPSSQEDEPGDGRVAAVEPVDSDEEEAEEEDVDNRTTLIQQYFQ</sequence>
<evidence type="ECO:0000313" key="2">
    <source>
        <dbReference type="EMBL" id="KAJ1185688.1"/>
    </source>
</evidence>
<proteinExistence type="predicted"/>
<dbReference type="AlphaFoldDB" id="A0AAV7U9T6"/>
<feature type="compositionally biased region" description="Polar residues" evidence="1">
    <location>
        <begin position="40"/>
        <end position="59"/>
    </location>
</feature>
<dbReference type="Proteomes" id="UP001066276">
    <property type="component" value="Chromosome 3_1"/>
</dbReference>